<proteinExistence type="predicted"/>
<protein>
    <submittedName>
        <fullName evidence="2">Uncharacterized protein</fullName>
    </submittedName>
</protein>
<gene>
    <name evidence="2" type="ORF">US11_C0009G0020</name>
</gene>
<accession>A0A0G0E3D6</accession>
<feature type="coiled-coil region" evidence="1">
    <location>
        <begin position="66"/>
        <end position="93"/>
    </location>
</feature>
<dbReference type="EMBL" id="LBRS01000009">
    <property type="protein sequence ID" value="KKQ01408.1"/>
    <property type="molecule type" value="Genomic_DNA"/>
</dbReference>
<reference evidence="2 3" key="1">
    <citation type="journal article" date="2015" name="Nature">
        <title>rRNA introns, odd ribosomes, and small enigmatic genomes across a large radiation of phyla.</title>
        <authorList>
            <person name="Brown C.T."/>
            <person name="Hug L.A."/>
            <person name="Thomas B.C."/>
            <person name="Sharon I."/>
            <person name="Castelle C.J."/>
            <person name="Singh A."/>
            <person name="Wilkins M.J."/>
            <person name="Williams K.H."/>
            <person name="Banfield J.F."/>
        </authorList>
    </citation>
    <scope>NUCLEOTIDE SEQUENCE [LARGE SCALE GENOMIC DNA]</scope>
</reference>
<keyword evidence="1" id="KW-0175">Coiled coil</keyword>
<comment type="caution">
    <text evidence="2">The sequence shown here is derived from an EMBL/GenBank/DDBJ whole genome shotgun (WGS) entry which is preliminary data.</text>
</comment>
<dbReference type="AlphaFoldDB" id="A0A0G0E3D6"/>
<evidence type="ECO:0000256" key="1">
    <source>
        <dbReference type="SAM" id="Coils"/>
    </source>
</evidence>
<organism evidence="2 3">
    <name type="scientific">Candidatus Roizmanbacteria bacterium GW2011_GWA2_36_23</name>
    <dbReference type="NCBI Taxonomy" id="1618480"/>
    <lineage>
        <taxon>Bacteria</taxon>
        <taxon>Candidatus Roizmaniibacteriota</taxon>
    </lineage>
</organism>
<dbReference type="STRING" id="1618480.US11_C0009G0020"/>
<evidence type="ECO:0000313" key="3">
    <source>
        <dbReference type="Proteomes" id="UP000034344"/>
    </source>
</evidence>
<dbReference type="Proteomes" id="UP000034344">
    <property type="component" value="Unassembled WGS sequence"/>
</dbReference>
<evidence type="ECO:0000313" key="2">
    <source>
        <dbReference type="EMBL" id="KKQ01408.1"/>
    </source>
</evidence>
<name>A0A0G0E3D6_9BACT</name>
<sequence length="101" mass="11534">MLTKSDKKFIQDSVKDIITENNKSVKKTIDDAITINNEVLIKEIMDLFSATNERISQVEVKLGGKIDKALQQLKDHNDILDNHEHRLDKVEDKVFTATTNP</sequence>